<dbReference type="InterPro" id="IPR016169">
    <property type="entry name" value="FAD-bd_PCMH_sub2"/>
</dbReference>
<evidence type="ECO:0000256" key="3">
    <source>
        <dbReference type="ARBA" id="ARBA00022630"/>
    </source>
</evidence>
<dbReference type="Pfam" id="PF01565">
    <property type="entry name" value="FAD_binding_4"/>
    <property type="match status" value="1"/>
</dbReference>
<dbReference type="InterPro" id="IPR016166">
    <property type="entry name" value="FAD-bd_PCMH"/>
</dbReference>
<comment type="caution">
    <text evidence="8">The sequence shown here is derived from an EMBL/GenBank/DDBJ whole genome shotgun (WGS) entry which is preliminary data.</text>
</comment>
<accession>K0RBE7</accession>
<feature type="domain" description="FAD-binding PCMH-type" evidence="7">
    <location>
        <begin position="19"/>
        <end position="191"/>
    </location>
</feature>
<dbReference type="Gene3D" id="3.30.465.10">
    <property type="match status" value="2"/>
</dbReference>
<comment type="similarity">
    <text evidence="2">Belongs to the oxygen-dependent FAD-linked oxidoreductase family.</text>
</comment>
<keyword evidence="3" id="KW-0285">Flavoprotein</keyword>
<dbReference type="InterPro" id="IPR012951">
    <property type="entry name" value="BBE"/>
</dbReference>
<proteinExistence type="inferred from homology"/>
<gene>
    <name evidence="8" type="ORF">THAOC_34914</name>
</gene>
<dbReference type="InterPro" id="IPR036318">
    <property type="entry name" value="FAD-bd_PCMH-like_sf"/>
</dbReference>
<dbReference type="Pfam" id="PF08031">
    <property type="entry name" value="BBE"/>
    <property type="match status" value="1"/>
</dbReference>
<dbReference type="OrthoDB" id="407275at2759"/>
<feature type="region of interest" description="Disordered" evidence="6">
    <location>
        <begin position="413"/>
        <end position="436"/>
    </location>
</feature>
<dbReference type="Proteomes" id="UP000266841">
    <property type="component" value="Unassembled WGS sequence"/>
</dbReference>
<dbReference type="OMA" id="RSSHFVM"/>
<feature type="compositionally biased region" description="Basic and acidic residues" evidence="6">
    <location>
        <begin position="417"/>
        <end position="426"/>
    </location>
</feature>
<evidence type="ECO:0000256" key="5">
    <source>
        <dbReference type="ARBA" id="ARBA00023002"/>
    </source>
</evidence>
<dbReference type="GO" id="GO:0016491">
    <property type="term" value="F:oxidoreductase activity"/>
    <property type="evidence" value="ECO:0007669"/>
    <property type="project" value="UniProtKB-KW"/>
</dbReference>
<evidence type="ECO:0000313" key="8">
    <source>
        <dbReference type="EMBL" id="EJK46416.1"/>
    </source>
</evidence>
<dbReference type="PROSITE" id="PS51387">
    <property type="entry name" value="FAD_PCMH"/>
    <property type="match status" value="1"/>
</dbReference>
<evidence type="ECO:0000313" key="9">
    <source>
        <dbReference type="Proteomes" id="UP000266841"/>
    </source>
</evidence>
<protein>
    <recommendedName>
        <fullName evidence="7">FAD-binding PCMH-type domain-containing protein</fullName>
    </recommendedName>
</protein>
<evidence type="ECO:0000256" key="4">
    <source>
        <dbReference type="ARBA" id="ARBA00022827"/>
    </source>
</evidence>
<organism evidence="8 9">
    <name type="scientific">Thalassiosira oceanica</name>
    <name type="common">Marine diatom</name>
    <dbReference type="NCBI Taxonomy" id="159749"/>
    <lineage>
        <taxon>Eukaryota</taxon>
        <taxon>Sar</taxon>
        <taxon>Stramenopiles</taxon>
        <taxon>Ochrophyta</taxon>
        <taxon>Bacillariophyta</taxon>
        <taxon>Coscinodiscophyceae</taxon>
        <taxon>Thalassiosirophycidae</taxon>
        <taxon>Thalassiosirales</taxon>
        <taxon>Thalassiosiraceae</taxon>
        <taxon>Thalassiosira</taxon>
    </lineage>
</organism>
<dbReference type="SUPFAM" id="SSF56176">
    <property type="entry name" value="FAD-binding/transporter-associated domain-like"/>
    <property type="match status" value="1"/>
</dbReference>
<name>K0RBE7_THAOC</name>
<evidence type="ECO:0000256" key="1">
    <source>
        <dbReference type="ARBA" id="ARBA00001974"/>
    </source>
</evidence>
<sequence length="487" mass="52128">MYDEIRSGSNGTKTWNVDGMGKPAAIAACQSAADVSAAVAFCARHCHPHGVRTCVAGGRHSHQCMANGSFVIDLSGLKGITVNEEEGHVDVMGGSLQGDIDEATEAYGLATTAGHVASTGCGGLIVQGGHGYLERKFGMVIDNLLQVEMVVADGGIVVADEEQNTDLFWAIRGGGGNFGVVVRFRIRLHPVPGKIYAGQRIHAPLGAGSWFPDRATLVRAFSRVTAESEDDNATGLLVMPCGGPVIENLVYIGPMEDGEQYFAKHKNEVGYPLLDNMKGRSYHLDVQRFAPAGGGNFYMAGVLVPKMSDRLAEALGHCVTSANGPGRKTNCLVFVLPMGGAVSRKMPEDTAYPHRTSLLWVLIQGEWIGDPGTPEYEERRARVVAWCGMVKENITPFSIGHYGVLSEVDTHGNAGENVKDEKERTSAENAVNDGGAVGNRDTNAGFCAMTLGGKRNVYGPNLPRLRGIKKRYDPDNLFNVNDNILPE</sequence>
<evidence type="ECO:0000259" key="7">
    <source>
        <dbReference type="PROSITE" id="PS51387"/>
    </source>
</evidence>
<dbReference type="InterPro" id="IPR006094">
    <property type="entry name" value="Oxid_FAD_bind_N"/>
</dbReference>
<dbReference type="GO" id="GO:0071949">
    <property type="term" value="F:FAD binding"/>
    <property type="evidence" value="ECO:0007669"/>
    <property type="project" value="InterPro"/>
</dbReference>
<dbReference type="Gene3D" id="3.40.462.20">
    <property type="match status" value="1"/>
</dbReference>
<keyword evidence="9" id="KW-1185">Reference proteome</keyword>
<dbReference type="InterPro" id="IPR050416">
    <property type="entry name" value="FAD-linked_Oxidoreductase"/>
</dbReference>
<dbReference type="AlphaFoldDB" id="K0RBE7"/>
<dbReference type="eggNOG" id="ENOG502S2FH">
    <property type="taxonomic scope" value="Eukaryota"/>
</dbReference>
<reference evidence="8 9" key="1">
    <citation type="journal article" date="2012" name="Genome Biol.">
        <title>Genome and low-iron response of an oceanic diatom adapted to chronic iron limitation.</title>
        <authorList>
            <person name="Lommer M."/>
            <person name="Specht M."/>
            <person name="Roy A.S."/>
            <person name="Kraemer L."/>
            <person name="Andreson R."/>
            <person name="Gutowska M.A."/>
            <person name="Wolf J."/>
            <person name="Bergner S.V."/>
            <person name="Schilhabel M.B."/>
            <person name="Klostermeier U.C."/>
            <person name="Beiko R.G."/>
            <person name="Rosenstiel P."/>
            <person name="Hippler M."/>
            <person name="Laroche J."/>
        </authorList>
    </citation>
    <scope>NUCLEOTIDE SEQUENCE [LARGE SCALE GENOMIC DNA]</scope>
    <source>
        <strain evidence="8 9">CCMP1005</strain>
    </source>
</reference>
<keyword evidence="4" id="KW-0274">FAD</keyword>
<keyword evidence="5" id="KW-0560">Oxidoreductase</keyword>
<dbReference type="PANTHER" id="PTHR42973">
    <property type="entry name" value="BINDING OXIDOREDUCTASE, PUTATIVE (AFU_ORTHOLOGUE AFUA_1G17690)-RELATED"/>
    <property type="match status" value="1"/>
</dbReference>
<dbReference type="PANTHER" id="PTHR42973:SF39">
    <property type="entry name" value="FAD-BINDING PCMH-TYPE DOMAIN-CONTAINING PROTEIN"/>
    <property type="match status" value="1"/>
</dbReference>
<evidence type="ECO:0000256" key="6">
    <source>
        <dbReference type="SAM" id="MobiDB-lite"/>
    </source>
</evidence>
<evidence type="ECO:0000256" key="2">
    <source>
        <dbReference type="ARBA" id="ARBA00005466"/>
    </source>
</evidence>
<dbReference type="EMBL" id="AGNL01047776">
    <property type="protein sequence ID" value="EJK46416.1"/>
    <property type="molecule type" value="Genomic_DNA"/>
</dbReference>
<comment type="cofactor">
    <cofactor evidence="1">
        <name>FAD</name>
        <dbReference type="ChEBI" id="CHEBI:57692"/>
    </cofactor>
</comment>